<feature type="domain" description="ATPase AAA-type core" evidence="1">
    <location>
        <begin position="30"/>
        <end position="339"/>
    </location>
</feature>
<dbReference type="GO" id="GO:0005524">
    <property type="term" value="F:ATP binding"/>
    <property type="evidence" value="ECO:0007669"/>
    <property type="project" value="InterPro"/>
</dbReference>
<dbReference type="Gene3D" id="3.40.50.300">
    <property type="entry name" value="P-loop containing nucleotide triphosphate hydrolases"/>
    <property type="match status" value="2"/>
</dbReference>
<organism evidence="2 3">
    <name type="scientific">Luteimicrobium xylanilyticum</name>
    <dbReference type="NCBI Taxonomy" id="1133546"/>
    <lineage>
        <taxon>Bacteria</taxon>
        <taxon>Bacillati</taxon>
        <taxon>Actinomycetota</taxon>
        <taxon>Actinomycetes</taxon>
        <taxon>Micrococcales</taxon>
        <taxon>Luteimicrobium</taxon>
    </lineage>
</organism>
<dbReference type="PIRSF" id="PIRSF029347">
    <property type="entry name" value="RecF"/>
    <property type="match status" value="1"/>
</dbReference>
<dbReference type="EMBL" id="CP045529">
    <property type="protein sequence ID" value="QFU98507.1"/>
    <property type="molecule type" value="Genomic_DNA"/>
</dbReference>
<reference evidence="2 3" key="1">
    <citation type="submission" date="2019-10" db="EMBL/GenBank/DDBJ databases">
        <title>Genome sequence of Luteimicrobium xylanilyticum HY-24.</title>
        <authorList>
            <person name="Kim D.Y."/>
            <person name="Park H.-Y."/>
        </authorList>
    </citation>
    <scope>NUCLEOTIDE SEQUENCE [LARGE SCALE GENOMIC DNA]</scope>
    <source>
        <strain evidence="2 3">HY-24</strain>
    </source>
</reference>
<evidence type="ECO:0000313" key="3">
    <source>
        <dbReference type="Proteomes" id="UP000326702"/>
    </source>
</evidence>
<dbReference type="PANTHER" id="PTHR40396">
    <property type="entry name" value="ATPASE-LIKE PROTEIN"/>
    <property type="match status" value="1"/>
</dbReference>
<gene>
    <name evidence="2" type="ORF">KDY119_02023</name>
</gene>
<evidence type="ECO:0000259" key="1">
    <source>
        <dbReference type="Pfam" id="PF13304"/>
    </source>
</evidence>
<dbReference type="PANTHER" id="PTHR40396:SF1">
    <property type="entry name" value="ATPASE AAA-TYPE CORE DOMAIN-CONTAINING PROTEIN"/>
    <property type="match status" value="1"/>
</dbReference>
<dbReference type="KEGG" id="lxl:KDY119_02023"/>
<name>A0A5P9QAQ1_9MICO</name>
<sequence length="376" mass="41112">MHDEQVQFVTRVAARNFRSLKQVDVPLGRFSVLAGPNGSGKSNVLNVLRFLATTARLDLSAALDQWSGFDHIQRQDGSDGEVKIQVHGQITRYSSPNALDEYELSIRQGKRGILRTEEFEFKRRSGPGRRYRAVGETVSITENERSVQDVRVASAQTTGLATLPKLADDQGGLGIRDLADFLAEIRVLEPDVEAARQPSRRGNGRLFGDASNLADALVTLRQKSPDAFGQLLSDLRLCLPGLADIGFRSVGGATGAQAVELHERGVRRPIDLADASFGTVRMLALLTALHEPDPPAFTAIEEVDHGLHPYALDVLVDRMRAASSRTQLLVATHSPTFLNRLAPQEIIVCDRDPRTGDSLIPALRALFTWLGGRTRG</sequence>
<dbReference type="Proteomes" id="UP000326702">
    <property type="component" value="Chromosome"/>
</dbReference>
<keyword evidence="3" id="KW-1185">Reference proteome</keyword>
<dbReference type="GO" id="GO:0016887">
    <property type="term" value="F:ATP hydrolysis activity"/>
    <property type="evidence" value="ECO:0007669"/>
    <property type="project" value="InterPro"/>
</dbReference>
<dbReference type="InterPro" id="IPR003959">
    <property type="entry name" value="ATPase_AAA_core"/>
</dbReference>
<proteinExistence type="predicted"/>
<dbReference type="SUPFAM" id="SSF52540">
    <property type="entry name" value="P-loop containing nucleoside triphosphate hydrolases"/>
    <property type="match status" value="1"/>
</dbReference>
<evidence type="ECO:0000313" key="2">
    <source>
        <dbReference type="EMBL" id="QFU98507.1"/>
    </source>
</evidence>
<dbReference type="InterPro" id="IPR027417">
    <property type="entry name" value="P-loop_NTPase"/>
</dbReference>
<dbReference type="Pfam" id="PF13304">
    <property type="entry name" value="AAA_21"/>
    <property type="match status" value="1"/>
</dbReference>
<accession>A0A5P9QAQ1</accession>
<dbReference type="AlphaFoldDB" id="A0A5P9QAQ1"/>
<protein>
    <recommendedName>
        <fullName evidence="1">ATPase AAA-type core domain-containing protein</fullName>
    </recommendedName>
</protein>
<dbReference type="RefSeq" id="WP_194174161.1">
    <property type="nucleotide sequence ID" value="NZ_BAABIH010000017.1"/>
</dbReference>
<dbReference type="InterPro" id="IPR014555">
    <property type="entry name" value="RecF-like"/>
</dbReference>